<dbReference type="EMBL" id="KN833056">
    <property type="protein sequence ID" value="KIM74743.1"/>
    <property type="molecule type" value="Genomic_DNA"/>
</dbReference>
<keyword evidence="2" id="KW-1185">Reference proteome</keyword>
<protein>
    <submittedName>
        <fullName evidence="1">Uncharacterized protein</fullName>
    </submittedName>
</protein>
<organism evidence="1 2">
    <name type="scientific">Piloderma croceum (strain F 1598)</name>
    <dbReference type="NCBI Taxonomy" id="765440"/>
    <lineage>
        <taxon>Eukaryota</taxon>
        <taxon>Fungi</taxon>
        <taxon>Dikarya</taxon>
        <taxon>Basidiomycota</taxon>
        <taxon>Agaricomycotina</taxon>
        <taxon>Agaricomycetes</taxon>
        <taxon>Agaricomycetidae</taxon>
        <taxon>Atheliales</taxon>
        <taxon>Atheliaceae</taxon>
        <taxon>Piloderma</taxon>
    </lineage>
</organism>
<dbReference type="AlphaFoldDB" id="A0A0C3ALH4"/>
<evidence type="ECO:0000313" key="1">
    <source>
        <dbReference type="EMBL" id="KIM74743.1"/>
    </source>
</evidence>
<accession>A0A0C3ALH4</accession>
<sequence length="95" mass="11007">MPPLAFELAGRMSDEYYTVYTSLLSRTDPCYDLIEYLPLFCIFPPPPARFPRRGRIVILIMLPGCQWSMVPSFMTDWHLLSVVTDHIGVPNMRNK</sequence>
<name>A0A0C3ALH4_PILCF</name>
<dbReference type="HOGENOM" id="CLU_2373553_0_0_1"/>
<reference evidence="2" key="2">
    <citation type="submission" date="2015-01" db="EMBL/GenBank/DDBJ databases">
        <title>Evolutionary Origins and Diversification of the Mycorrhizal Mutualists.</title>
        <authorList>
            <consortium name="DOE Joint Genome Institute"/>
            <consortium name="Mycorrhizal Genomics Consortium"/>
            <person name="Kohler A."/>
            <person name="Kuo A."/>
            <person name="Nagy L.G."/>
            <person name="Floudas D."/>
            <person name="Copeland A."/>
            <person name="Barry K.W."/>
            <person name="Cichocki N."/>
            <person name="Veneault-Fourrey C."/>
            <person name="LaButti K."/>
            <person name="Lindquist E.A."/>
            <person name="Lipzen A."/>
            <person name="Lundell T."/>
            <person name="Morin E."/>
            <person name="Murat C."/>
            <person name="Riley R."/>
            <person name="Ohm R."/>
            <person name="Sun H."/>
            <person name="Tunlid A."/>
            <person name="Henrissat B."/>
            <person name="Grigoriev I.V."/>
            <person name="Hibbett D.S."/>
            <person name="Martin F."/>
        </authorList>
    </citation>
    <scope>NUCLEOTIDE SEQUENCE [LARGE SCALE GENOMIC DNA]</scope>
    <source>
        <strain evidence="2">F 1598</strain>
    </source>
</reference>
<evidence type="ECO:0000313" key="2">
    <source>
        <dbReference type="Proteomes" id="UP000054166"/>
    </source>
</evidence>
<dbReference type="InParanoid" id="A0A0C3ALH4"/>
<gene>
    <name evidence="1" type="ORF">PILCRDRAFT_696728</name>
</gene>
<reference evidence="1 2" key="1">
    <citation type="submission" date="2014-04" db="EMBL/GenBank/DDBJ databases">
        <authorList>
            <consortium name="DOE Joint Genome Institute"/>
            <person name="Kuo A."/>
            <person name="Tarkka M."/>
            <person name="Buscot F."/>
            <person name="Kohler A."/>
            <person name="Nagy L.G."/>
            <person name="Floudas D."/>
            <person name="Copeland A."/>
            <person name="Barry K.W."/>
            <person name="Cichocki N."/>
            <person name="Veneault-Fourrey C."/>
            <person name="LaButti K."/>
            <person name="Lindquist E.A."/>
            <person name="Lipzen A."/>
            <person name="Lundell T."/>
            <person name="Morin E."/>
            <person name="Murat C."/>
            <person name="Sun H."/>
            <person name="Tunlid A."/>
            <person name="Henrissat B."/>
            <person name="Grigoriev I.V."/>
            <person name="Hibbett D.S."/>
            <person name="Martin F."/>
            <person name="Nordberg H.P."/>
            <person name="Cantor M.N."/>
            <person name="Hua S.X."/>
        </authorList>
    </citation>
    <scope>NUCLEOTIDE SEQUENCE [LARGE SCALE GENOMIC DNA]</scope>
    <source>
        <strain evidence="1 2">F 1598</strain>
    </source>
</reference>
<proteinExistence type="predicted"/>
<dbReference type="Proteomes" id="UP000054166">
    <property type="component" value="Unassembled WGS sequence"/>
</dbReference>